<protein>
    <recommendedName>
        <fullName evidence="1">UPF0227 protein AWOD_I_1133</fullName>
    </recommendedName>
</protein>
<organism evidence="2 3">
    <name type="scientific">Aliivibrio wodanis</name>
    <dbReference type="NCBI Taxonomy" id="80852"/>
    <lineage>
        <taxon>Bacteria</taxon>
        <taxon>Pseudomonadati</taxon>
        <taxon>Pseudomonadota</taxon>
        <taxon>Gammaproteobacteria</taxon>
        <taxon>Vibrionales</taxon>
        <taxon>Vibrionaceae</taxon>
        <taxon>Aliivibrio</taxon>
    </lineage>
</organism>
<dbReference type="Gene3D" id="3.40.50.1820">
    <property type="entry name" value="alpha/beta hydrolase"/>
    <property type="match status" value="1"/>
</dbReference>
<name>A0A090IPJ6_9GAMM</name>
<dbReference type="InterPro" id="IPR022987">
    <property type="entry name" value="UPF0227"/>
</dbReference>
<dbReference type="PANTHER" id="PTHR35602:SF2">
    <property type="entry name" value="UPF0227 PROTEIN YCFP"/>
    <property type="match status" value="1"/>
</dbReference>
<dbReference type="HAMAP" id="MF_01047">
    <property type="entry name" value="UPF0227"/>
    <property type="match status" value="1"/>
</dbReference>
<proteinExistence type="inferred from homology"/>
<dbReference type="KEGG" id="awd:AWOD_I_1133"/>
<dbReference type="AlphaFoldDB" id="A0A090IPJ6"/>
<dbReference type="EMBL" id="LN554846">
    <property type="protein sequence ID" value="CED71218.1"/>
    <property type="molecule type" value="Genomic_DNA"/>
</dbReference>
<dbReference type="NCBIfam" id="NF003431">
    <property type="entry name" value="PRK04940.1"/>
    <property type="match status" value="1"/>
</dbReference>
<dbReference type="HOGENOM" id="CLU_128769_0_0_6"/>
<dbReference type="STRING" id="80852.AWOD_I_1133"/>
<dbReference type="Proteomes" id="UP000032427">
    <property type="component" value="Chromosome 1"/>
</dbReference>
<evidence type="ECO:0000313" key="3">
    <source>
        <dbReference type="Proteomes" id="UP000032427"/>
    </source>
</evidence>
<dbReference type="InterPro" id="IPR029058">
    <property type="entry name" value="AB_hydrolase_fold"/>
</dbReference>
<dbReference type="PATRIC" id="fig|80852.17.peg.1161"/>
<dbReference type="InterPro" id="IPR008886">
    <property type="entry name" value="UPF0227/Esterase_YqiA"/>
</dbReference>
<accession>A0A090IPJ6</accession>
<dbReference type="Pfam" id="PF05728">
    <property type="entry name" value="UPF0227"/>
    <property type="match status" value="1"/>
</dbReference>
<keyword evidence="3" id="KW-1185">Reference proteome</keyword>
<dbReference type="PANTHER" id="PTHR35602">
    <property type="entry name" value="ESTERASE YQIA-RELATED"/>
    <property type="match status" value="1"/>
</dbReference>
<evidence type="ECO:0000313" key="2">
    <source>
        <dbReference type="EMBL" id="CED71218.1"/>
    </source>
</evidence>
<reference evidence="3" key="1">
    <citation type="submission" date="2014-09" db="EMBL/GenBank/DDBJ databases">
        <authorList>
            <person name="Hjerde E."/>
        </authorList>
    </citation>
    <scope>NUCLEOTIDE SEQUENCE [LARGE SCALE GENOMIC DNA]</scope>
    <source>
        <strain evidence="3">06/09/139</strain>
    </source>
</reference>
<sequence>MIIYLHGFDSTSPGNHEKIMQLQFIDEDVRFINYSTLHPKHDMQYLLKEVYKVIEQAGDPNPIICGVGLGGFWAERIGFLCGIRQVIFNPNLHPEVNMEGRIDRPEEYTDIATKCVEKFRNKNKENCLCILSRSDEIRDNSATATELEPYYQIIWDENETHKFKKISQHLQVMKAFKEAETLI</sequence>
<evidence type="ECO:0000256" key="1">
    <source>
        <dbReference type="HAMAP-Rule" id="MF_01047"/>
    </source>
</evidence>
<comment type="similarity">
    <text evidence="1">Belongs to the UPF0227 family.</text>
</comment>
<dbReference type="OrthoDB" id="6469735at2"/>
<dbReference type="SUPFAM" id="SSF53474">
    <property type="entry name" value="alpha/beta-Hydrolases"/>
    <property type="match status" value="1"/>
</dbReference>
<gene>
    <name evidence="2" type="ORF">AWOD_I_1133</name>
</gene>
<dbReference type="GeneID" id="28540697"/>